<proteinExistence type="predicted"/>
<evidence type="ECO:0000313" key="2">
    <source>
        <dbReference type="Proteomes" id="UP000077248"/>
    </source>
</evidence>
<name>A0A177DWR5_ALTAL</name>
<reference evidence="1 2" key="1">
    <citation type="submission" date="2016-05" db="EMBL/GenBank/DDBJ databases">
        <title>Comparative analysis of secretome profiles of manganese(II)-oxidizing ascomycete fungi.</title>
        <authorList>
            <consortium name="DOE Joint Genome Institute"/>
            <person name="Zeiner C.A."/>
            <person name="Purvine S.O."/>
            <person name="Zink E.M."/>
            <person name="Wu S."/>
            <person name="Pasa-Tolic L."/>
            <person name="Chaput D.L."/>
            <person name="Haridas S."/>
            <person name="Grigoriev I.V."/>
            <person name="Santelli C.M."/>
            <person name="Hansel C.M."/>
        </authorList>
    </citation>
    <scope>NUCLEOTIDE SEQUENCE [LARGE SCALE GENOMIC DNA]</scope>
    <source>
        <strain evidence="1 2">SRC1lrK2f</strain>
    </source>
</reference>
<evidence type="ECO:0008006" key="3">
    <source>
        <dbReference type="Google" id="ProtNLM"/>
    </source>
</evidence>
<dbReference type="RefSeq" id="XP_018389575.1">
    <property type="nucleotide sequence ID" value="XM_018529625.1"/>
</dbReference>
<accession>A0A177DWR5</accession>
<dbReference type="OMA" id="INTHRVH"/>
<protein>
    <recommendedName>
        <fullName evidence="3">Glycosyltransferase family 34 protein</fullName>
    </recommendedName>
</protein>
<dbReference type="GeneID" id="29115219"/>
<dbReference type="Proteomes" id="UP000077248">
    <property type="component" value="Unassembled WGS sequence"/>
</dbReference>
<organism evidence="1 2">
    <name type="scientific">Alternaria alternata</name>
    <name type="common">Alternaria rot fungus</name>
    <name type="synonym">Torula alternata</name>
    <dbReference type="NCBI Taxonomy" id="5599"/>
    <lineage>
        <taxon>Eukaryota</taxon>
        <taxon>Fungi</taxon>
        <taxon>Dikarya</taxon>
        <taxon>Ascomycota</taxon>
        <taxon>Pezizomycotina</taxon>
        <taxon>Dothideomycetes</taxon>
        <taxon>Pleosporomycetidae</taxon>
        <taxon>Pleosporales</taxon>
        <taxon>Pleosporineae</taxon>
        <taxon>Pleosporaceae</taxon>
        <taxon>Alternaria</taxon>
        <taxon>Alternaria sect. Alternaria</taxon>
        <taxon>Alternaria alternata complex</taxon>
    </lineage>
</organism>
<dbReference type="KEGG" id="aalt:CC77DRAFT_1092305"/>
<dbReference type="EMBL" id="KV441472">
    <property type="protein sequence ID" value="OAG24154.1"/>
    <property type="molecule type" value="Genomic_DNA"/>
</dbReference>
<evidence type="ECO:0000313" key="1">
    <source>
        <dbReference type="EMBL" id="OAG24154.1"/>
    </source>
</evidence>
<dbReference type="AlphaFoldDB" id="A0A177DWR5"/>
<sequence>MTPPNHSLRRYRHMNRLFFCFLMLIAGICVFFSCRTSNLIAPNVLKVTNSPDLESGSILWMPTRKQEDWKIVKATMYYESGDKTQNARILTLHDFHNECFKYETHTLRTLIVRGALNKFLHLQSLIIEELQKPIEQRMEWILYFDTTIVLANAHIPLHHFLPPITDVETFKSLSIIATKSESDHLNSSVFFIRISGGSLRILTQAMETIYDAPYIEGYKNEDNDGGLSSVALQNVLYLEQHRNKVIFQPQQWYNSTTSLFNQPYFPTPAHRLTPDLKTLTVDREGQQMFPETADVHRFWRTASEARRVLDEAKEKGYTDEQGALWEMAKEVKEWVQLRAWDMEELERRIMLLRASLNND</sequence>
<keyword evidence="2" id="KW-1185">Reference proteome</keyword>
<gene>
    <name evidence="1" type="ORF">CC77DRAFT_1092305</name>
</gene>
<dbReference type="VEuPathDB" id="FungiDB:CC77DRAFT_1092305"/>